<comment type="caution">
    <text evidence="2">The sequence shown here is derived from an EMBL/GenBank/DDBJ whole genome shotgun (WGS) entry which is preliminary data.</text>
</comment>
<reference evidence="2 3" key="1">
    <citation type="submission" date="2019-05" db="EMBL/GenBank/DDBJ databases">
        <title>Genome sequence of Cellulomonas hominis strain CS1.</title>
        <authorList>
            <person name="Belmont J."/>
            <person name="Maclea K.S."/>
        </authorList>
    </citation>
    <scope>NUCLEOTIDE SEQUENCE [LARGE SCALE GENOMIC DNA]</scope>
    <source>
        <strain evidence="2 3">CS1</strain>
    </source>
</reference>
<accession>A0A7Z8NQD7</accession>
<name>A0A7Z8NQD7_9CELL</name>
<keyword evidence="1" id="KW-0472">Membrane</keyword>
<keyword evidence="1" id="KW-0812">Transmembrane</keyword>
<dbReference type="Proteomes" id="UP000308121">
    <property type="component" value="Unassembled WGS sequence"/>
</dbReference>
<evidence type="ECO:0000313" key="2">
    <source>
        <dbReference type="EMBL" id="TKR26851.1"/>
    </source>
</evidence>
<dbReference type="EMBL" id="SZYE01000013">
    <property type="protein sequence ID" value="TKR26851.1"/>
    <property type="molecule type" value="Genomic_DNA"/>
</dbReference>
<evidence type="ECO:0008006" key="4">
    <source>
        <dbReference type="Google" id="ProtNLM"/>
    </source>
</evidence>
<organism evidence="2 3">
    <name type="scientific">Cellulomonas hominis</name>
    <dbReference type="NCBI Taxonomy" id="156981"/>
    <lineage>
        <taxon>Bacteria</taxon>
        <taxon>Bacillati</taxon>
        <taxon>Actinomycetota</taxon>
        <taxon>Actinomycetes</taxon>
        <taxon>Micrococcales</taxon>
        <taxon>Cellulomonadaceae</taxon>
        <taxon>Cellulomonas</taxon>
    </lineage>
</organism>
<evidence type="ECO:0000313" key="3">
    <source>
        <dbReference type="Proteomes" id="UP000308121"/>
    </source>
</evidence>
<dbReference type="OrthoDB" id="3628158at2"/>
<gene>
    <name evidence="2" type="ORF">FA014_03415</name>
</gene>
<sequence length="148" mass="15331">MTVPVETSTRRERGWVYGVSIAVLAVLVLVALLSFRSSRQEAEAQDKAQELVDAMAASGAARLPSADRVAAVLGTDGGVVCADPASALGKAAIFRGLTNGATGPGSRPTLSADRAVRAELLIVEVYCPEHLADLQAIVDDLRLSDTGS</sequence>
<protein>
    <recommendedName>
        <fullName evidence="4">DUF732 domain-containing protein</fullName>
    </recommendedName>
</protein>
<dbReference type="AlphaFoldDB" id="A0A7Z8NQD7"/>
<feature type="transmembrane region" description="Helical" evidence="1">
    <location>
        <begin position="15"/>
        <end position="35"/>
    </location>
</feature>
<dbReference type="RefSeq" id="WP_154728307.1">
    <property type="nucleotide sequence ID" value="NZ_SZYE01000013.1"/>
</dbReference>
<evidence type="ECO:0000256" key="1">
    <source>
        <dbReference type="SAM" id="Phobius"/>
    </source>
</evidence>
<keyword evidence="1" id="KW-1133">Transmembrane helix</keyword>
<proteinExistence type="predicted"/>